<dbReference type="FunFam" id="1.20.1250.20:FF:000078">
    <property type="entry name" value="MFS maltose transporter, putative"/>
    <property type="match status" value="1"/>
</dbReference>
<dbReference type="NCBIfam" id="TIGR00879">
    <property type="entry name" value="SP"/>
    <property type="match status" value="1"/>
</dbReference>
<keyword evidence="6 8" id="KW-0472">Membrane</keyword>
<feature type="transmembrane region" description="Helical" evidence="8">
    <location>
        <begin position="379"/>
        <end position="397"/>
    </location>
</feature>
<comment type="subcellular location">
    <subcellularLocation>
        <location evidence="1">Membrane</location>
        <topology evidence="1">Multi-pass membrane protein</topology>
    </subcellularLocation>
</comment>
<evidence type="ECO:0000256" key="6">
    <source>
        <dbReference type="ARBA" id="ARBA00023136"/>
    </source>
</evidence>
<dbReference type="InterPro" id="IPR005828">
    <property type="entry name" value="MFS_sugar_transport-like"/>
</dbReference>
<feature type="transmembrane region" description="Helical" evidence="8">
    <location>
        <begin position="114"/>
        <end position="134"/>
    </location>
</feature>
<gene>
    <name evidence="10" type="ORF">WICMUC_000469</name>
</gene>
<feature type="transmembrane region" description="Helical" evidence="8">
    <location>
        <begin position="171"/>
        <end position="193"/>
    </location>
</feature>
<evidence type="ECO:0000256" key="1">
    <source>
        <dbReference type="ARBA" id="ARBA00004141"/>
    </source>
</evidence>
<evidence type="ECO:0000256" key="5">
    <source>
        <dbReference type="ARBA" id="ARBA00022989"/>
    </source>
</evidence>
<feature type="transmembrane region" description="Helical" evidence="8">
    <location>
        <begin position="205"/>
        <end position="227"/>
    </location>
</feature>
<feature type="transmembrane region" description="Helical" evidence="8">
    <location>
        <begin position="68"/>
        <end position="94"/>
    </location>
</feature>
<dbReference type="PROSITE" id="PS00217">
    <property type="entry name" value="SUGAR_TRANSPORT_2"/>
    <property type="match status" value="1"/>
</dbReference>
<dbReference type="Pfam" id="PF00083">
    <property type="entry name" value="Sugar_tr"/>
    <property type="match status" value="1"/>
</dbReference>
<feature type="transmembrane region" description="Helical" evidence="8">
    <location>
        <begin position="146"/>
        <end position="165"/>
    </location>
</feature>
<keyword evidence="3 7" id="KW-0813">Transport</keyword>
<reference evidence="10" key="1">
    <citation type="journal article" date="2021" name="Open Biol.">
        <title>Shared evolutionary footprints suggest mitochondrial oxidative damage underlies multiple complex I losses in fungi.</title>
        <authorList>
            <person name="Schikora-Tamarit M.A."/>
            <person name="Marcet-Houben M."/>
            <person name="Nosek J."/>
            <person name="Gabaldon T."/>
        </authorList>
    </citation>
    <scope>NUCLEOTIDE SEQUENCE</scope>
    <source>
        <strain evidence="10">CBS6341</strain>
    </source>
</reference>
<dbReference type="GO" id="GO:0005351">
    <property type="term" value="F:carbohydrate:proton symporter activity"/>
    <property type="evidence" value="ECO:0007669"/>
    <property type="project" value="TreeGrafter"/>
</dbReference>
<dbReference type="InterPro" id="IPR003663">
    <property type="entry name" value="Sugar/inositol_transpt"/>
</dbReference>
<dbReference type="PROSITE" id="PS50850">
    <property type="entry name" value="MFS"/>
    <property type="match status" value="1"/>
</dbReference>
<dbReference type="OrthoDB" id="6612291at2759"/>
<evidence type="ECO:0000256" key="3">
    <source>
        <dbReference type="ARBA" id="ARBA00022448"/>
    </source>
</evidence>
<evidence type="ECO:0000256" key="4">
    <source>
        <dbReference type="ARBA" id="ARBA00022692"/>
    </source>
</evidence>
<feature type="transmembrane region" description="Helical" evidence="8">
    <location>
        <begin position="471"/>
        <end position="493"/>
    </location>
</feature>
<keyword evidence="11" id="KW-1185">Reference proteome</keyword>
<dbReference type="GO" id="GO:0016020">
    <property type="term" value="C:membrane"/>
    <property type="evidence" value="ECO:0007669"/>
    <property type="project" value="UniProtKB-SubCell"/>
</dbReference>
<comment type="similarity">
    <text evidence="2 7">Belongs to the major facilitator superfamily. Sugar transporter (TC 2.A.1.1) family.</text>
</comment>
<feature type="transmembrane region" description="Helical" evidence="8">
    <location>
        <begin position="435"/>
        <end position="459"/>
    </location>
</feature>
<feature type="transmembrane region" description="Helical" evidence="8">
    <location>
        <begin position="505"/>
        <end position="521"/>
    </location>
</feature>
<feature type="transmembrane region" description="Helical" evidence="8">
    <location>
        <begin position="247"/>
        <end position="264"/>
    </location>
</feature>
<dbReference type="SUPFAM" id="SSF103473">
    <property type="entry name" value="MFS general substrate transporter"/>
    <property type="match status" value="1"/>
</dbReference>
<protein>
    <recommendedName>
        <fullName evidence="9">Major facilitator superfamily (MFS) profile domain-containing protein</fullName>
    </recommendedName>
</protein>
<reference evidence="10" key="2">
    <citation type="submission" date="2021-01" db="EMBL/GenBank/DDBJ databases">
        <authorList>
            <person name="Schikora-Tamarit M.A."/>
        </authorList>
    </citation>
    <scope>NUCLEOTIDE SEQUENCE</scope>
    <source>
        <strain evidence="10">CBS6341</strain>
    </source>
</reference>
<keyword evidence="5 8" id="KW-1133">Transmembrane helix</keyword>
<dbReference type="InterPro" id="IPR050360">
    <property type="entry name" value="MFS_Sugar_Transporters"/>
</dbReference>
<feature type="domain" description="Major facilitator superfamily (MFS) profile" evidence="9">
    <location>
        <begin position="70"/>
        <end position="527"/>
    </location>
</feature>
<name>A0A9P8PZQ4_9ASCO</name>
<feature type="transmembrane region" description="Helical" evidence="8">
    <location>
        <begin position="404"/>
        <end position="423"/>
    </location>
</feature>
<dbReference type="InterPro" id="IPR005829">
    <property type="entry name" value="Sugar_transporter_CS"/>
</dbReference>
<accession>A0A9P8PZQ4</accession>
<dbReference type="AlphaFoldDB" id="A0A9P8PZQ4"/>
<evidence type="ECO:0000256" key="2">
    <source>
        <dbReference type="ARBA" id="ARBA00010992"/>
    </source>
</evidence>
<dbReference type="InterPro" id="IPR036259">
    <property type="entry name" value="MFS_trans_sf"/>
</dbReference>
<dbReference type="EMBL" id="JAEUBF010000152">
    <property type="protein sequence ID" value="KAH3680204.1"/>
    <property type="molecule type" value="Genomic_DNA"/>
</dbReference>
<evidence type="ECO:0000313" key="11">
    <source>
        <dbReference type="Proteomes" id="UP000769528"/>
    </source>
</evidence>
<dbReference type="InterPro" id="IPR020846">
    <property type="entry name" value="MFS_dom"/>
</dbReference>
<evidence type="ECO:0000256" key="8">
    <source>
        <dbReference type="SAM" id="Phobius"/>
    </source>
</evidence>
<dbReference type="Proteomes" id="UP000769528">
    <property type="component" value="Unassembled WGS sequence"/>
</dbReference>
<proteinExistence type="inferred from homology"/>
<organism evidence="10 11">
    <name type="scientific">Wickerhamomyces mucosus</name>
    <dbReference type="NCBI Taxonomy" id="1378264"/>
    <lineage>
        <taxon>Eukaryota</taxon>
        <taxon>Fungi</taxon>
        <taxon>Dikarya</taxon>
        <taxon>Ascomycota</taxon>
        <taxon>Saccharomycotina</taxon>
        <taxon>Saccharomycetes</taxon>
        <taxon>Phaffomycetales</taxon>
        <taxon>Wickerhamomycetaceae</taxon>
        <taxon>Wickerhamomyces</taxon>
    </lineage>
</organism>
<dbReference type="PANTHER" id="PTHR48022">
    <property type="entry name" value="PLASTIDIC GLUCOSE TRANSPORTER 4"/>
    <property type="match status" value="1"/>
</dbReference>
<dbReference type="Gene3D" id="1.20.1250.20">
    <property type="entry name" value="MFS general substrate transporter like domains"/>
    <property type="match status" value="1"/>
</dbReference>
<evidence type="ECO:0000313" key="10">
    <source>
        <dbReference type="EMBL" id="KAH3680204.1"/>
    </source>
</evidence>
<feature type="transmembrane region" description="Helical" evidence="8">
    <location>
        <begin position="341"/>
        <end position="359"/>
    </location>
</feature>
<evidence type="ECO:0000256" key="7">
    <source>
        <dbReference type="RuleBase" id="RU003346"/>
    </source>
</evidence>
<keyword evidence="4 8" id="KW-0812">Transmembrane</keyword>
<dbReference type="PANTHER" id="PTHR48022:SF83">
    <property type="entry name" value="MAJOR FACILITATOR SUPERFAMILY (MFS) PROFILE DOMAIN-CONTAINING PROTEIN"/>
    <property type="match status" value="1"/>
</dbReference>
<comment type="caution">
    <text evidence="10">The sequence shown here is derived from an EMBL/GenBank/DDBJ whole genome shotgun (WGS) entry which is preliminary data.</text>
</comment>
<sequence length="573" mass="63759">MSRLETGDERKARIQHLENVAYSSDEKKGGGLNTNPHDDELWEAAKIGTEDEHNLTIGEAIKYHKASILWSMVFSATIIMEGYDNSLMTSFFAYPAFAKKYGYLTDIGDYQLSGSWQVALGTGSSVGSFIGVVANGYLTERWGHRNVILVSLVFMAGFIFIPFFAPNVNALVAGQVLCGLPWGVFATMGPSYASEVVPLRLRGYLAAYTNICWATGQFISAGVLQGLESYGADDPYGKGQWAYRIPFAVQWVWVIPLFVLTFLAPDSPQWLIRKDRIDDAHKSLERLTSSKIHHKVPHRLAMLRHTNNLERQTQNQVGEEVTGLKSFLKCFQGTNLRRTEIGCISFSGQVLSGSTFAYSPSYFFSQAGLSSTETYKLNLGTTAIAWLGTALSWLLFARYGRRTIYLTGYTILTFLLLLIGILACPTQTSGIKWAQAGITMVWVATYALTIGPGAFIFSVEASSTRLRPQSVALARGSYTLCSLISNVVEPYLINPGNANLKGKTAFVWFATAFLTWIWSIFRLPETKDRTYEELDILFEKRVPARKFSSYQIDLDEQVPEVVEDSVQKSINLA</sequence>
<evidence type="ECO:0000259" key="9">
    <source>
        <dbReference type="PROSITE" id="PS50850"/>
    </source>
</evidence>